<keyword evidence="3" id="KW-1185">Reference proteome</keyword>
<comment type="caution">
    <text evidence="2">The sequence shown here is derived from an EMBL/GenBank/DDBJ whole genome shotgun (WGS) entry which is preliminary data.</text>
</comment>
<evidence type="ECO:0000313" key="2">
    <source>
        <dbReference type="EMBL" id="MCU6664961.1"/>
    </source>
</evidence>
<gene>
    <name evidence="2" type="ORF">M8014_11480</name>
</gene>
<dbReference type="InterPro" id="IPR052534">
    <property type="entry name" value="Extracell_DNA_Util/SecSys_Comp"/>
</dbReference>
<feature type="transmembrane region" description="Helical" evidence="1">
    <location>
        <begin position="20"/>
        <end position="39"/>
    </location>
</feature>
<proteinExistence type="predicted"/>
<reference evidence="2" key="1">
    <citation type="submission" date="2022-05" db="EMBL/GenBank/DDBJ databases">
        <title>Description of a novel species of Leclercia; Leclercia tamurae and the Proposal for a Novel Genus Silvania gen. nov. Containing Two Novel Species Silvania hatchlandensis sp. nov. and Silvania confinis sp. nov. Isolated from the Rhizosphere of Oak.</title>
        <authorList>
            <person name="Maddock D.W."/>
            <person name="Brady C.L."/>
            <person name="Denman S."/>
            <person name="Arnold D."/>
        </authorList>
    </citation>
    <scope>NUCLEOTIDE SEQUENCE</scope>
    <source>
        <strain evidence="2">H19S6</strain>
    </source>
</reference>
<accession>A0A9J6Q1T2</accession>
<keyword evidence="1" id="KW-1133">Transmembrane helix</keyword>
<protein>
    <submittedName>
        <fullName evidence="2">PilN domain-containing protein</fullName>
    </submittedName>
</protein>
<dbReference type="Pfam" id="PF05137">
    <property type="entry name" value="PilN"/>
    <property type="match status" value="1"/>
</dbReference>
<name>A0A9J6Q1T2_9ENTR</name>
<dbReference type="AlphaFoldDB" id="A0A9J6Q1T2"/>
<dbReference type="InterPro" id="IPR007813">
    <property type="entry name" value="PilN"/>
</dbReference>
<evidence type="ECO:0000256" key="1">
    <source>
        <dbReference type="SAM" id="Phobius"/>
    </source>
</evidence>
<dbReference type="Proteomes" id="UP001063816">
    <property type="component" value="Unassembled WGS sequence"/>
</dbReference>
<organism evidence="2 3">
    <name type="scientific">Silvania hatchlandensis</name>
    <dbReference type="NCBI Taxonomy" id="2926469"/>
    <lineage>
        <taxon>Bacteria</taxon>
        <taxon>Pseudomonadati</taxon>
        <taxon>Pseudomonadota</taxon>
        <taxon>Gammaproteobacteria</taxon>
        <taxon>Enterobacterales</taxon>
        <taxon>Enterobacteriaceae</taxon>
        <taxon>Silvania</taxon>
    </lineage>
</organism>
<dbReference type="RefSeq" id="WP_271282566.1">
    <property type="nucleotide sequence ID" value="NZ_JAMGZK010000048.1"/>
</dbReference>
<sequence length="179" mass="20226">MRTANFLPWRQQQKRGCLRFWGLLFAGSLLLALLLFVGGRVSSHLTLRTAGLWQASDRVLHQALEQRHKQATALLAQRQQQQRWAQQKATTQAWEPTLIALSGAIPDRAWLATLRFQQSTLHLQGYAATLPAVEAFETALRQFPGFTLGAPGEMRQDAQGRWQFAYSLTRKELTDADPS</sequence>
<dbReference type="PANTHER" id="PTHR40278">
    <property type="entry name" value="DNA UTILIZATION PROTEIN HOFN"/>
    <property type="match status" value="1"/>
</dbReference>
<keyword evidence="1" id="KW-0472">Membrane</keyword>
<keyword evidence="1" id="KW-0812">Transmembrane</keyword>
<dbReference type="EMBL" id="JAMGZK010000048">
    <property type="protein sequence ID" value="MCU6664961.1"/>
    <property type="molecule type" value="Genomic_DNA"/>
</dbReference>
<evidence type="ECO:0000313" key="3">
    <source>
        <dbReference type="Proteomes" id="UP001063816"/>
    </source>
</evidence>
<dbReference type="PANTHER" id="PTHR40278:SF1">
    <property type="entry name" value="DNA UTILIZATION PROTEIN HOFN"/>
    <property type="match status" value="1"/>
</dbReference>